<keyword evidence="1" id="KW-1133">Transmembrane helix</keyword>
<evidence type="ECO:0000256" key="1">
    <source>
        <dbReference type="SAM" id="Phobius"/>
    </source>
</evidence>
<sequence>MLLLRCWALYDKKRVIWVLCGGLIGAVVSGVVIVKFLLDRTMFLDNPFPTVFSGCVVMVPDYVWILYIVPLIYESSLFFLTIWRIYGLSKDFGATPLMQTLARNGMTYFATLVGIMILACIGGTIPPVKIAANGSGVLSAMSSVVCSRMIFSLYRISDKELRERQVSSRSRDDPDEGIIPHFAIPLQSLASTTVSCNISRLEQV</sequence>
<name>A0A8H8T238_9AGAM</name>
<evidence type="ECO:0000313" key="2">
    <source>
        <dbReference type="EMBL" id="QRW26474.1"/>
    </source>
</evidence>
<dbReference type="RefSeq" id="XP_043186711.1">
    <property type="nucleotide sequence ID" value="XM_043331950.1"/>
</dbReference>
<feature type="transmembrane region" description="Helical" evidence="1">
    <location>
        <begin position="62"/>
        <end position="86"/>
    </location>
</feature>
<keyword evidence="1" id="KW-0472">Membrane</keyword>
<protein>
    <submittedName>
        <fullName evidence="2">F-box-like domain protein</fullName>
    </submittedName>
</protein>
<gene>
    <name evidence="2" type="ORF">RhiXN_12135</name>
</gene>
<feature type="transmembrane region" description="Helical" evidence="1">
    <location>
        <begin position="107"/>
        <end position="125"/>
    </location>
</feature>
<dbReference type="GeneID" id="67034413"/>
<proteinExistence type="predicted"/>
<keyword evidence="1" id="KW-0812">Transmembrane</keyword>
<dbReference type="KEGG" id="rsx:RhiXN_12135"/>
<evidence type="ECO:0000313" key="3">
    <source>
        <dbReference type="Proteomes" id="UP000650533"/>
    </source>
</evidence>
<dbReference type="Proteomes" id="UP000650533">
    <property type="component" value="Chromosome 15"/>
</dbReference>
<reference evidence="2" key="1">
    <citation type="submission" date="2020-05" db="EMBL/GenBank/DDBJ databases">
        <title>Evolutionary and genomic comparisons of hybrid uninucleate and nonhybrid Rhizoctonia fungi.</title>
        <authorList>
            <person name="Li C."/>
            <person name="Chen X."/>
        </authorList>
    </citation>
    <scope>NUCLEOTIDE SEQUENCE</scope>
    <source>
        <strain evidence="2">AG-1 IA</strain>
    </source>
</reference>
<dbReference type="AlphaFoldDB" id="A0A8H8T238"/>
<feature type="transmembrane region" description="Helical" evidence="1">
    <location>
        <begin position="15"/>
        <end position="38"/>
    </location>
</feature>
<dbReference type="EMBL" id="CP059672">
    <property type="protein sequence ID" value="QRW26474.1"/>
    <property type="molecule type" value="Genomic_DNA"/>
</dbReference>
<organism evidence="2 3">
    <name type="scientific">Rhizoctonia solani</name>
    <dbReference type="NCBI Taxonomy" id="456999"/>
    <lineage>
        <taxon>Eukaryota</taxon>
        <taxon>Fungi</taxon>
        <taxon>Dikarya</taxon>
        <taxon>Basidiomycota</taxon>
        <taxon>Agaricomycotina</taxon>
        <taxon>Agaricomycetes</taxon>
        <taxon>Cantharellales</taxon>
        <taxon>Ceratobasidiaceae</taxon>
        <taxon>Rhizoctonia</taxon>
    </lineage>
</organism>
<accession>A0A8H8T238</accession>